<feature type="chain" id="PRO_5040469764" evidence="3">
    <location>
        <begin position="22"/>
        <end position="200"/>
    </location>
</feature>
<evidence type="ECO:0000256" key="1">
    <source>
        <dbReference type="SAM" id="MobiDB-lite"/>
    </source>
</evidence>
<keyword evidence="3" id="KW-0732">Signal</keyword>
<feature type="transmembrane region" description="Helical" evidence="2">
    <location>
        <begin position="31"/>
        <end position="54"/>
    </location>
</feature>
<feature type="region of interest" description="Disordered" evidence="1">
    <location>
        <begin position="85"/>
        <end position="200"/>
    </location>
</feature>
<comment type="caution">
    <text evidence="4">The sequence shown here is derived from an EMBL/GenBank/DDBJ whole genome shotgun (WGS) entry which is preliminary data.</text>
</comment>
<dbReference type="AlphaFoldDB" id="A0A9P5YN95"/>
<feature type="signal peptide" evidence="3">
    <location>
        <begin position="1"/>
        <end position="21"/>
    </location>
</feature>
<organism evidence="4 5">
    <name type="scientific">Pholiota conissans</name>
    <dbReference type="NCBI Taxonomy" id="109636"/>
    <lineage>
        <taxon>Eukaryota</taxon>
        <taxon>Fungi</taxon>
        <taxon>Dikarya</taxon>
        <taxon>Basidiomycota</taxon>
        <taxon>Agaricomycotina</taxon>
        <taxon>Agaricomycetes</taxon>
        <taxon>Agaricomycetidae</taxon>
        <taxon>Agaricales</taxon>
        <taxon>Agaricineae</taxon>
        <taxon>Strophariaceae</taxon>
        <taxon>Pholiota</taxon>
    </lineage>
</organism>
<dbReference type="Proteomes" id="UP000807469">
    <property type="component" value="Unassembled WGS sequence"/>
</dbReference>
<evidence type="ECO:0000313" key="5">
    <source>
        <dbReference type="Proteomes" id="UP000807469"/>
    </source>
</evidence>
<dbReference type="EMBL" id="MU155597">
    <property type="protein sequence ID" value="KAF9471956.1"/>
    <property type="molecule type" value="Genomic_DNA"/>
</dbReference>
<keyword evidence="2" id="KW-1133">Transmembrane helix</keyword>
<evidence type="ECO:0000256" key="2">
    <source>
        <dbReference type="SAM" id="Phobius"/>
    </source>
</evidence>
<evidence type="ECO:0000256" key="3">
    <source>
        <dbReference type="SAM" id="SignalP"/>
    </source>
</evidence>
<keyword evidence="2" id="KW-0472">Membrane</keyword>
<accession>A0A9P5YN95</accession>
<feature type="compositionally biased region" description="Pro residues" evidence="1">
    <location>
        <begin position="135"/>
        <end position="146"/>
    </location>
</feature>
<reference evidence="4" key="1">
    <citation type="submission" date="2020-11" db="EMBL/GenBank/DDBJ databases">
        <authorList>
            <consortium name="DOE Joint Genome Institute"/>
            <person name="Ahrendt S."/>
            <person name="Riley R."/>
            <person name="Andreopoulos W."/>
            <person name="Labutti K."/>
            <person name="Pangilinan J."/>
            <person name="Ruiz-Duenas F.J."/>
            <person name="Barrasa J.M."/>
            <person name="Sanchez-Garcia M."/>
            <person name="Camarero S."/>
            <person name="Miyauchi S."/>
            <person name="Serrano A."/>
            <person name="Linde D."/>
            <person name="Babiker R."/>
            <person name="Drula E."/>
            <person name="Ayuso-Fernandez I."/>
            <person name="Pacheco R."/>
            <person name="Padilla G."/>
            <person name="Ferreira P."/>
            <person name="Barriuso J."/>
            <person name="Kellner H."/>
            <person name="Castanera R."/>
            <person name="Alfaro M."/>
            <person name="Ramirez L."/>
            <person name="Pisabarro A.G."/>
            <person name="Kuo A."/>
            <person name="Tritt A."/>
            <person name="Lipzen A."/>
            <person name="He G."/>
            <person name="Yan M."/>
            <person name="Ng V."/>
            <person name="Cullen D."/>
            <person name="Martin F."/>
            <person name="Rosso M.-N."/>
            <person name="Henrissat B."/>
            <person name="Hibbett D."/>
            <person name="Martinez A.T."/>
            <person name="Grigoriev I.V."/>
        </authorList>
    </citation>
    <scope>NUCLEOTIDE SEQUENCE</scope>
    <source>
        <strain evidence="4">CIRM-BRFM 674</strain>
    </source>
</reference>
<feature type="compositionally biased region" description="Low complexity" evidence="1">
    <location>
        <begin position="106"/>
        <end position="117"/>
    </location>
</feature>
<dbReference type="OrthoDB" id="3069731at2759"/>
<gene>
    <name evidence="4" type="ORF">BDN70DRAFT_998404</name>
</gene>
<sequence length="200" mass="21450">MSHSLSTTILLFFALSQPAYAQITHHRTVSAGRIIAGCIVGGLAIILFFILCAMMMRRRRTGPWNAGNGNQTHYGPKPMFGGPWGRGYGGQTNDSPMGPYTIQGSNYNNYNNGYTTTPQPVPPAHQSPASHNPEYPSPNDPLPPPTYGQDADYGRKYSPPAGPPPTHNTTNHGPFSPPPGPPPAAHVNGQNDQFVGGFRS</sequence>
<keyword evidence="2" id="KW-0812">Transmembrane</keyword>
<evidence type="ECO:0000313" key="4">
    <source>
        <dbReference type="EMBL" id="KAF9471956.1"/>
    </source>
</evidence>
<keyword evidence="5" id="KW-1185">Reference proteome</keyword>
<protein>
    <submittedName>
        <fullName evidence="4">Uncharacterized protein</fullName>
    </submittedName>
</protein>
<name>A0A9P5YN95_9AGAR</name>
<proteinExistence type="predicted"/>
<feature type="compositionally biased region" description="Pro residues" evidence="1">
    <location>
        <begin position="175"/>
        <end position="184"/>
    </location>
</feature>